<gene>
    <name evidence="2" type="ORF">LPTSP3_g31700</name>
</gene>
<name>A0ABN6KGA7_9LEPT</name>
<dbReference type="Gene3D" id="2.30.30.40">
    <property type="entry name" value="SH3 Domains"/>
    <property type="match status" value="1"/>
</dbReference>
<keyword evidence="3" id="KW-1185">Reference proteome</keyword>
<dbReference type="Proteomes" id="UP000245263">
    <property type="component" value="Chromosome 1"/>
</dbReference>
<feature type="domain" description="SH3b" evidence="1">
    <location>
        <begin position="24"/>
        <end position="101"/>
    </location>
</feature>
<dbReference type="SMART" id="SM00287">
    <property type="entry name" value="SH3b"/>
    <property type="match status" value="1"/>
</dbReference>
<dbReference type="InterPro" id="IPR003646">
    <property type="entry name" value="SH3-like_bac-type"/>
</dbReference>
<protein>
    <recommendedName>
        <fullName evidence="1">SH3b domain-containing protein</fullName>
    </recommendedName>
</protein>
<proteinExistence type="predicted"/>
<reference evidence="2 3" key="1">
    <citation type="submission" date="2021-08" db="EMBL/GenBank/DDBJ databases">
        <title>Complete genome sequence of Leptospira kobayashii strain E30.</title>
        <authorList>
            <person name="Nakao R."/>
            <person name="Nakamura S."/>
            <person name="Masuzawa T."/>
            <person name="Koizumi N."/>
        </authorList>
    </citation>
    <scope>NUCLEOTIDE SEQUENCE [LARGE SCALE GENOMIC DNA]</scope>
    <source>
        <strain evidence="2 3">E30</strain>
    </source>
</reference>
<accession>A0ABN6KGA7</accession>
<sequence length="263" mass="30883">MKKILLLIFIALHCKKPEIIESVNDIRVIRGTNIHLRSNPSTKSNSLGFLQGGNEVKILQTIKNTEQNSQNNDLWFKVSVYSGMLEKKEGYVFNKFVLNENETPFDLLSKKVKLEERLAYYIKLQKDFPEYERVELYGLSELIDYFKIQTQCLIDQKRKNFFFKDKKSLINHFHDILSNYNDEKFSSISSCSFIWYDAYQTDLLSYPFISYSDRNVLEEAVKDIDISSGDNENCYENPEKGKICFPIKEEDGNFFVSGFYFTK</sequence>
<organism evidence="2 3">
    <name type="scientific">Leptospira kobayashii</name>
    <dbReference type="NCBI Taxonomy" id="1917830"/>
    <lineage>
        <taxon>Bacteria</taxon>
        <taxon>Pseudomonadati</taxon>
        <taxon>Spirochaetota</taxon>
        <taxon>Spirochaetia</taxon>
        <taxon>Leptospirales</taxon>
        <taxon>Leptospiraceae</taxon>
        <taxon>Leptospira</taxon>
    </lineage>
</organism>
<evidence type="ECO:0000313" key="2">
    <source>
        <dbReference type="EMBL" id="BDA80240.1"/>
    </source>
</evidence>
<dbReference type="Pfam" id="PF08239">
    <property type="entry name" value="SH3_3"/>
    <property type="match status" value="1"/>
</dbReference>
<dbReference type="RefSeq" id="WP_109022529.1">
    <property type="nucleotide sequence ID" value="NZ_AP025028.1"/>
</dbReference>
<evidence type="ECO:0000259" key="1">
    <source>
        <dbReference type="PROSITE" id="PS51781"/>
    </source>
</evidence>
<dbReference type="EMBL" id="AP025028">
    <property type="protein sequence ID" value="BDA80240.1"/>
    <property type="molecule type" value="Genomic_DNA"/>
</dbReference>
<dbReference type="PROSITE" id="PS51781">
    <property type="entry name" value="SH3B"/>
    <property type="match status" value="1"/>
</dbReference>
<evidence type="ECO:0000313" key="3">
    <source>
        <dbReference type="Proteomes" id="UP000245263"/>
    </source>
</evidence>